<keyword evidence="24 28" id="KW-1035">Host cytoplasm</keyword>
<comment type="subcellular location">
    <subcellularLocation>
        <location evidence="1">Host cell membrane</location>
        <topology evidence="1">Lipid-anchor</topology>
    </subcellularLocation>
    <subcellularLocation>
        <location evidence="2">Host endosome</location>
        <location evidence="2">Host multivesicular body</location>
    </subcellularLocation>
    <subcellularLocation>
        <location evidence="26">Virion membrane</location>
        <topology evidence="26">Lipid-anchor</topology>
    </subcellularLocation>
    <subcellularLocation>
        <location evidence="28">Virion</location>
    </subcellularLocation>
    <subcellularLocation>
        <location evidence="28">Host cytoplasm</location>
    </subcellularLocation>
    <subcellularLocation>
        <location evidence="28">Host nucleus</location>
    </subcellularLocation>
</comment>
<evidence type="ECO:0000313" key="32">
    <source>
        <dbReference type="EMBL" id="AGV52161.1"/>
    </source>
</evidence>
<keyword evidence="15" id="KW-0688">Ribosomal frameshifting</keyword>
<dbReference type="InterPro" id="IPR012344">
    <property type="entry name" value="Matrix_HIV/RSV_N"/>
</dbReference>
<evidence type="ECO:0000256" key="30">
    <source>
        <dbReference type="SAM" id="MobiDB-lite"/>
    </source>
</evidence>
<evidence type="ECO:0000256" key="26">
    <source>
        <dbReference type="ARBA" id="ARBA00037826"/>
    </source>
</evidence>
<dbReference type="GO" id="GO:0008270">
    <property type="term" value="F:zinc ion binding"/>
    <property type="evidence" value="ECO:0007669"/>
    <property type="project" value="UniProtKB-KW"/>
</dbReference>
<dbReference type="PANTHER" id="PTHR40389">
    <property type="entry name" value="ENDOGENOUS RETROVIRUS GROUP K MEMBER 24 GAG POLYPROTEIN-RELATED"/>
    <property type="match status" value="1"/>
</dbReference>
<organism evidence="32">
    <name type="scientific">Human immunodeficiency virus type 1</name>
    <name type="common">HIV-1</name>
    <dbReference type="NCBI Taxonomy" id="11676"/>
    <lineage>
        <taxon>Viruses</taxon>
        <taxon>Riboviria</taxon>
        <taxon>Pararnavirae</taxon>
        <taxon>Artverviricota</taxon>
        <taxon>Revtraviricetes</taxon>
        <taxon>Ortervirales</taxon>
        <taxon>Retroviridae</taxon>
        <taxon>Orthoretrovirinae</taxon>
        <taxon>Lentivirus</taxon>
        <taxon>Lentivirus humimdef1</taxon>
    </lineage>
</organism>
<dbReference type="FunFam" id="1.10.1200.30:FF:000001">
    <property type="entry name" value="Gag polyprotein"/>
    <property type="match status" value="1"/>
</dbReference>
<keyword evidence="20 28" id="KW-0694">RNA-binding</keyword>
<feature type="domain" description="CCHC-type" evidence="31">
    <location>
        <begin position="409"/>
        <end position="422"/>
    </location>
</feature>
<dbReference type="SUPFAM" id="SSF57756">
    <property type="entry name" value="Retrovirus zinc finger-like domains"/>
    <property type="match status" value="1"/>
</dbReference>
<dbReference type="Pfam" id="PF08705">
    <property type="entry name" value="Gag_p6"/>
    <property type="match status" value="1"/>
</dbReference>
<dbReference type="SUPFAM" id="SSF47836">
    <property type="entry name" value="Retroviral matrix proteins"/>
    <property type="match status" value="1"/>
</dbReference>
<feature type="region of interest" description="Disordered" evidence="30">
    <location>
        <begin position="435"/>
        <end position="492"/>
    </location>
</feature>
<dbReference type="InterPro" id="IPR008919">
    <property type="entry name" value="Retrov_capsid_N"/>
</dbReference>
<dbReference type="PROSITE" id="PS50158">
    <property type="entry name" value="ZF_CCHC"/>
    <property type="match status" value="2"/>
</dbReference>
<dbReference type="SUPFAM" id="SSF47353">
    <property type="entry name" value="Retrovirus capsid dimerization domain-like"/>
    <property type="match status" value="1"/>
</dbReference>
<dbReference type="Gene3D" id="1.10.1200.30">
    <property type="match status" value="1"/>
</dbReference>
<dbReference type="Pfam" id="PF00540">
    <property type="entry name" value="Gag_p17"/>
    <property type="match status" value="1"/>
</dbReference>
<evidence type="ECO:0000256" key="20">
    <source>
        <dbReference type="ARBA" id="ARBA00022884"/>
    </source>
</evidence>
<feature type="coiled-coil region" evidence="29">
    <location>
        <begin position="87"/>
        <end position="124"/>
    </location>
</feature>
<evidence type="ECO:0000256" key="28">
    <source>
        <dbReference type="RuleBase" id="RU004487"/>
    </source>
</evidence>
<dbReference type="Gene3D" id="1.10.150.90">
    <property type="entry name" value="Immunodeficiency lentiviruses, gag gene matrix protein p17"/>
    <property type="match status" value="1"/>
</dbReference>
<reference evidence="32" key="1">
    <citation type="journal article" date="2013" name="PLoS ONE">
        <title>No Evidence for Selection of HIV-1 with Enhanced Gag-Protease or Nef Function among Breakthrough Infections in the CAPRISA 004 Tenofovir Microbicide Trial.</title>
        <authorList>
            <consortium name="the CAPRISA 004 TRAPS Team"/>
            <person name="Chopera D.R."/>
            <person name="Mann J.K."/>
            <person name="Mwimanzi P."/>
            <person name="Omarjee S."/>
            <person name="Kuang X.T."/>
            <person name="Ndabambi N."/>
            <person name="Goodier S."/>
            <person name="Martin E."/>
            <person name="Naranbhai V."/>
            <person name="Karim S.A."/>
            <person name="Karim Q.A."/>
            <person name="Brumme Z.L."/>
            <person name="Ndung'u T."/>
            <person name="Williamson C."/>
            <person name="Brockman M.A."/>
        </authorList>
    </citation>
    <scope>NUCLEOTIDE SEQUENCE</scope>
    <source>
        <strain evidence="32">100292_200</strain>
    </source>
</reference>
<keyword evidence="9 28" id="KW-0945">Host-virus interaction</keyword>
<keyword evidence="11" id="KW-1198">Viral budding</keyword>
<evidence type="ECO:0000256" key="7">
    <source>
        <dbReference type="ARBA" id="ARBA00022561"/>
    </source>
</evidence>
<dbReference type="FunFam" id="4.10.60.10:FF:000001">
    <property type="entry name" value="Gag polyprotein"/>
    <property type="match status" value="1"/>
</dbReference>
<dbReference type="InterPro" id="IPR036875">
    <property type="entry name" value="Znf_CCHC_sf"/>
</dbReference>
<dbReference type="Gene3D" id="1.20.5.760">
    <property type="entry name" value="Single helix bin"/>
    <property type="match status" value="1"/>
</dbReference>
<dbReference type="InterPro" id="IPR001878">
    <property type="entry name" value="Znf_CCHC"/>
</dbReference>
<gene>
    <name evidence="32" type="primary">gag</name>
</gene>
<keyword evidence="5" id="KW-1032">Host cell membrane</keyword>
<keyword evidence="7 28" id="KW-0167">Capsid protein</keyword>
<evidence type="ECO:0000256" key="19">
    <source>
        <dbReference type="ARBA" id="ARBA00022870"/>
    </source>
</evidence>
<proteinExistence type="inferred from homology"/>
<dbReference type="GO" id="GO:0042025">
    <property type="term" value="C:host cell nucleus"/>
    <property type="evidence" value="ECO:0007669"/>
    <property type="project" value="UniProtKB-SubCell"/>
</dbReference>
<keyword evidence="8 28" id="KW-1048">Host nucleus</keyword>
<keyword evidence="21" id="KW-1039">Host endosome</keyword>
<dbReference type="GO" id="GO:0072494">
    <property type="term" value="C:host multivesicular body"/>
    <property type="evidence" value="ECO:0007669"/>
    <property type="project" value="UniProtKB-SubCell"/>
</dbReference>
<evidence type="ECO:0000256" key="10">
    <source>
        <dbReference type="ARBA" id="ARBA00022612"/>
    </source>
</evidence>
<dbReference type="InterPro" id="IPR014817">
    <property type="entry name" value="Gag_p6"/>
</dbReference>
<evidence type="ECO:0000259" key="31">
    <source>
        <dbReference type="PROSITE" id="PS50158"/>
    </source>
</evidence>
<keyword evidence="19" id="KW-1043">Host membrane</keyword>
<dbReference type="Pfam" id="PF00098">
    <property type="entry name" value="zf-CCHC"/>
    <property type="match status" value="2"/>
</dbReference>
<dbReference type="GO" id="GO:0003723">
    <property type="term" value="F:RNA binding"/>
    <property type="evidence" value="ECO:0007669"/>
    <property type="project" value="UniProtKB-KW"/>
</dbReference>
<evidence type="ECO:0000256" key="8">
    <source>
        <dbReference type="ARBA" id="ARBA00022562"/>
    </source>
</evidence>
<dbReference type="GO" id="GO:0039702">
    <property type="term" value="P:viral budding via host ESCRT complex"/>
    <property type="evidence" value="ECO:0007669"/>
    <property type="project" value="UniProtKB-KW"/>
</dbReference>
<dbReference type="EMBL" id="KF208743">
    <property type="protein sequence ID" value="AGV52161.1"/>
    <property type="molecule type" value="Genomic_RNA"/>
</dbReference>
<dbReference type="Gene3D" id="6.10.250.390">
    <property type="match status" value="1"/>
</dbReference>
<keyword evidence="14" id="KW-0677">Repeat</keyword>
<keyword evidence="10" id="KW-1188">Viral release from host cell</keyword>
<evidence type="ECO:0000256" key="29">
    <source>
        <dbReference type="SAM" id="Coils"/>
    </source>
</evidence>
<organismHost>
    <name type="scientific">Homo sapiens</name>
    <name type="common">Human</name>
    <dbReference type="NCBI Taxonomy" id="9606"/>
</organismHost>
<evidence type="ECO:0000256" key="13">
    <source>
        <dbReference type="ARBA" id="ARBA00022723"/>
    </source>
</evidence>
<keyword evidence="22 28" id="KW-0543">Viral nucleoprotein</keyword>
<feature type="domain" description="CCHC-type" evidence="31">
    <location>
        <begin position="387"/>
        <end position="402"/>
    </location>
</feature>
<dbReference type="Gene3D" id="1.10.375.10">
    <property type="entry name" value="Human Immunodeficiency Virus Type 1 Capsid Protein"/>
    <property type="match status" value="1"/>
</dbReference>
<evidence type="ECO:0000256" key="9">
    <source>
        <dbReference type="ARBA" id="ARBA00022581"/>
    </source>
</evidence>
<dbReference type="InterPro" id="IPR008916">
    <property type="entry name" value="Retrov_capsid_C"/>
</dbReference>
<evidence type="ECO:0000256" key="18">
    <source>
        <dbReference type="ARBA" id="ARBA00022844"/>
    </source>
</evidence>
<keyword evidence="12" id="KW-0519">Myristate</keyword>
<dbReference type="InterPro" id="IPR050195">
    <property type="entry name" value="Primate_lentivir_Gag_pol-like"/>
</dbReference>
<dbReference type="GO" id="GO:0075523">
    <property type="term" value="P:viral translational frameshifting"/>
    <property type="evidence" value="ECO:0007669"/>
    <property type="project" value="UniProtKB-KW"/>
</dbReference>
<dbReference type="InterPro" id="IPR045345">
    <property type="entry name" value="Gag_p24_C"/>
</dbReference>
<name>T2DIS0_HV1</name>
<evidence type="ECO:0000256" key="1">
    <source>
        <dbReference type="ARBA" id="ARBA00004425"/>
    </source>
</evidence>
<keyword evidence="23" id="KW-0472">Membrane</keyword>
<evidence type="ECO:0000256" key="2">
    <source>
        <dbReference type="ARBA" id="ARBA00004560"/>
    </source>
</evidence>
<evidence type="ECO:0000256" key="15">
    <source>
        <dbReference type="ARBA" id="ARBA00022758"/>
    </source>
</evidence>
<evidence type="ECO:0000256" key="3">
    <source>
        <dbReference type="ARBA" id="ARBA00008364"/>
    </source>
</evidence>
<evidence type="ECO:0000256" key="17">
    <source>
        <dbReference type="ARBA" id="ARBA00022833"/>
    </source>
</evidence>
<comment type="similarity">
    <text evidence="3">Belongs to the primate lentivirus group gag polyprotein family.</text>
</comment>
<keyword evidence="13 28" id="KW-0479">Metal-binding</keyword>
<dbReference type="GO" id="GO:0055036">
    <property type="term" value="C:virion membrane"/>
    <property type="evidence" value="ECO:0007669"/>
    <property type="project" value="UniProtKB-SubCell"/>
</dbReference>
<keyword evidence="18 28" id="KW-0946">Virion</keyword>
<accession>T2DIS0</accession>
<evidence type="ECO:0000256" key="11">
    <source>
        <dbReference type="ARBA" id="ARBA00022637"/>
    </source>
</evidence>
<dbReference type="PANTHER" id="PTHR40389:SF4">
    <property type="match status" value="1"/>
</dbReference>
<evidence type="ECO:0000256" key="4">
    <source>
        <dbReference type="ARBA" id="ARBA00022462"/>
    </source>
</evidence>
<evidence type="ECO:0000256" key="5">
    <source>
        <dbReference type="ARBA" id="ARBA00022511"/>
    </source>
</evidence>
<evidence type="ECO:0000256" key="25">
    <source>
        <dbReference type="ARBA" id="ARBA00023288"/>
    </source>
</evidence>
<keyword evidence="17 28" id="KW-0862">Zinc</keyword>
<dbReference type="InterPro" id="IPR000071">
    <property type="entry name" value="Lentvrl_matrix_N"/>
</dbReference>
<dbReference type="Pfam" id="PF00607">
    <property type="entry name" value="Gag_p24"/>
    <property type="match status" value="1"/>
</dbReference>
<keyword evidence="29" id="KW-0175">Coiled coil</keyword>
<dbReference type="Gene3D" id="4.10.60.10">
    <property type="entry name" value="Zinc finger, CCHC-type"/>
    <property type="match status" value="1"/>
</dbReference>
<keyword evidence="25" id="KW-0449">Lipoprotein</keyword>
<evidence type="ECO:0000256" key="6">
    <source>
        <dbReference type="ARBA" id="ARBA00022553"/>
    </source>
</evidence>
<evidence type="ECO:0000256" key="16">
    <source>
        <dbReference type="ARBA" id="ARBA00022771"/>
    </source>
</evidence>
<evidence type="ECO:0000256" key="23">
    <source>
        <dbReference type="ARBA" id="ARBA00023136"/>
    </source>
</evidence>
<evidence type="ECO:0000256" key="12">
    <source>
        <dbReference type="ARBA" id="ARBA00022707"/>
    </source>
</evidence>
<evidence type="ECO:0000256" key="24">
    <source>
        <dbReference type="ARBA" id="ARBA00023200"/>
    </source>
</evidence>
<protein>
    <recommendedName>
        <fullName evidence="28">Gag polyprotein</fullName>
    </recommendedName>
    <component>
        <recommendedName>
            <fullName evidence="28">Matrix protein p17</fullName>
            <shortName evidence="28">MA</shortName>
        </recommendedName>
    </component>
</protein>
<dbReference type="SUPFAM" id="SSF47943">
    <property type="entry name" value="Retrovirus capsid protein, N-terminal core domain"/>
    <property type="match status" value="1"/>
</dbReference>
<dbReference type="Pfam" id="PF19317">
    <property type="entry name" value="Gag_p24_C"/>
    <property type="match status" value="1"/>
</dbReference>
<evidence type="ECO:0000256" key="21">
    <source>
        <dbReference type="ARBA" id="ARBA00023046"/>
    </source>
</evidence>
<dbReference type="FunFam" id="1.10.375.10:FF:000001">
    <property type="entry name" value="Gag polyprotein"/>
    <property type="match status" value="1"/>
</dbReference>
<sequence length="492" mass="55327">MGARASVLRGEKLDRWEKIRLRPGGKKRYMLKHIVWASRELERFALNPGLLETSEGCRQIIQQLQPALKTGTEELKSLYNTVATLYCVHEKIEVRDTKEALDKIEEEQNKSQQKTQQAKAAGEKVSQNYPIVQNLQGQMVHQAISPRTLNAWVKVIEEKAFSPEVIPMFTALSEGATPQDLNTMLNTVGGHQAAMQMLKDTINEEAAEWDRVHPIPAGPLAPGQMRDPRGSDIAGTTSTLQEQIAWMTSNPPIPVGEIYKRWIILGLNKIVRMYSPVSILDIRQGPKEPFRDYVDRFFKTLRAEQATQDVKNWMTDTLLVQNANPDCKTILRALGPGATLEEMMTACQGVGGPSHKARVLAEAMSHANNTNIMMQRNNFKGPKRIIKCFNCGKEGHIARNCRAPRKKGCWKCGKEGHQMKDCIERQANFLGKIWPSHKGRPGNFLQSRPEPTAPPAESFKFEETTSAPKQEQKDREPLTSLKSLFGNDPLSQ</sequence>
<dbReference type="GO" id="GO:0019013">
    <property type="term" value="C:viral nucleocapsid"/>
    <property type="evidence" value="ECO:0007669"/>
    <property type="project" value="UniProtKB-KW"/>
</dbReference>
<evidence type="ECO:0000256" key="22">
    <source>
        <dbReference type="ARBA" id="ARBA00023086"/>
    </source>
</evidence>
<dbReference type="GO" id="GO:0005198">
    <property type="term" value="F:structural molecule activity"/>
    <property type="evidence" value="ECO:0007669"/>
    <property type="project" value="InterPro"/>
</dbReference>
<dbReference type="SMART" id="SM00343">
    <property type="entry name" value="ZnF_C2HC"/>
    <property type="match status" value="2"/>
</dbReference>
<dbReference type="InterPro" id="IPR010999">
    <property type="entry name" value="Retrovr_matrix"/>
</dbReference>
<keyword evidence="6" id="KW-0597">Phosphoprotein</keyword>
<dbReference type="GO" id="GO:0020002">
    <property type="term" value="C:host cell plasma membrane"/>
    <property type="evidence" value="ECO:0007669"/>
    <property type="project" value="UniProtKB-SubCell"/>
</dbReference>
<comment type="PTM">
    <molecule>Gag-Pol polyprotein</molecule>
    <text evidence="28">Specific enzymatic cleavages by the viral protease yield mature proteins.</text>
</comment>
<evidence type="ECO:0000256" key="27">
    <source>
        <dbReference type="PROSITE-ProRule" id="PRU00047"/>
    </source>
</evidence>
<evidence type="ECO:0000256" key="14">
    <source>
        <dbReference type="ARBA" id="ARBA00022737"/>
    </source>
</evidence>
<comment type="subcellular location">
    <molecule>Matrix protein p17</molecule>
    <subcellularLocation>
        <location evidence="28">Virion membrane</location>
        <topology evidence="28">Lipid-anchor</topology>
    </subcellularLocation>
    <subcellularLocation>
        <location evidence="28">Host nucleus</location>
    </subcellularLocation>
    <subcellularLocation>
        <location evidence="28">Host cytoplasm</location>
    </subcellularLocation>
</comment>
<dbReference type="PRINTS" id="PR00234">
    <property type="entry name" value="HIV1MATRIX"/>
</dbReference>
<keyword evidence="4" id="KW-1187">Viral budding via the host ESCRT complexes</keyword>
<keyword evidence="16 27" id="KW-0863">Zinc-finger</keyword>